<evidence type="ECO:0000313" key="6">
    <source>
        <dbReference type="Proteomes" id="UP000274504"/>
    </source>
</evidence>
<keyword evidence="2" id="KW-0539">Nucleus</keyword>
<dbReference type="OrthoDB" id="77564at2759"/>
<evidence type="ECO:0000256" key="1">
    <source>
        <dbReference type="ARBA" id="ARBA00004123"/>
    </source>
</evidence>
<dbReference type="GO" id="GO:0006325">
    <property type="term" value="P:chromatin organization"/>
    <property type="evidence" value="ECO:0007669"/>
    <property type="project" value="InterPro"/>
</dbReference>
<dbReference type="InterPro" id="IPR019734">
    <property type="entry name" value="TPR_rpt"/>
</dbReference>
<dbReference type="STRING" id="6216.A0A0R3SRI3"/>
<dbReference type="Gene3D" id="1.25.40.10">
    <property type="entry name" value="Tetratricopeptide repeat domain"/>
    <property type="match status" value="1"/>
</dbReference>
<evidence type="ECO:0000256" key="3">
    <source>
        <dbReference type="PROSITE-ProRule" id="PRU00339"/>
    </source>
</evidence>
<reference evidence="7" key="1">
    <citation type="submission" date="2017-02" db="UniProtKB">
        <authorList>
            <consortium name="WormBaseParasite"/>
        </authorList>
    </citation>
    <scope>IDENTIFICATION</scope>
</reference>
<reference evidence="5 6" key="2">
    <citation type="submission" date="2018-11" db="EMBL/GenBank/DDBJ databases">
        <authorList>
            <consortium name="Pathogen Informatics"/>
        </authorList>
    </citation>
    <scope>NUCLEOTIDE SEQUENCE [LARGE SCALE GENOMIC DNA]</scope>
</reference>
<accession>A0A0R3SRI3</accession>
<dbReference type="PANTHER" id="PTHR15502">
    <property type="entry name" value="CALCINEURIN-BINDING PROTEIN CABIN 1-RELATED"/>
    <property type="match status" value="1"/>
</dbReference>
<dbReference type="Proteomes" id="UP000274504">
    <property type="component" value="Unassembled WGS sequence"/>
</dbReference>
<evidence type="ECO:0000313" key="7">
    <source>
        <dbReference type="WBParaSite" id="HDID_0000778501-mRNA-1"/>
    </source>
</evidence>
<dbReference type="GO" id="GO:0005634">
    <property type="term" value="C:nucleus"/>
    <property type="evidence" value="ECO:0007669"/>
    <property type="project" value="UniProtKB-SubCell"/>
</dbReference>
<dbReference type="WBParaSite" id="HDID_0000778501-mRNA-1">
    <property type="protein sequence ID" value="HDID_0000778501-mRNA-1"/>
    <property type="gene ID" value="HDID_0000778501"/>
</dbReference>
<evidence type="ECO:0000256" key="2">
    <source>
        <dbReference type="ARBA" id="ARBA00023242"/>
    </source>
</evidence>
<dbReference type="PANTHER" id="PTHR15502:SF7">
    <property type="entry name" value="CALCINEURIN-BINDING PROTEIN CABIN-1"/>
    <property type="match status" value="1"/>
</dbReference>
<dbReference type="SUPFAM" id="SSF48452">
    <property type="entry name" value="TPR-like"/>
    <property type="match status" value="1"/>
</dbReference>
<dbReference type="InterPro" id="IPR033053">
    <property type="entry name" value="Hir3/CABIN1"/>
</dbReference>
<feature type="region of interest" description="Disordered" evidence="4">
    <location>
        <begin position="422"/>
        <end position="450"/>
    </location>
</feature>
<dbReference type="AlphaFoldDB" id="A0A0R3SRI3"/>
<dbReference type="EMBL" id="UYSG01010979">
    <property type="protein sequence ID" value="VDL60101.1"/>
    <property type="molecule type" value="Genomic_DNA"/>
</dbReference>
<feature type="compositionally biased region" description="Low complexity" evidence="4">
    <location>
        <begin position="422"/>
        <end position="433"/>
    </location>
</feature>
<dbReference type="Pfam" id="PF14559">
    <property type="entry name" value="TPR_19"/>
    <property type="match status" value="1"/>
</dbReference>
<name>A0A0R3SRI3_HYMDI</name>
<sequence>MALITSIATIGDALPDPKLIERKLEMHETVPVEIPSVLLLELRFRPLTREDDVSVSDSVSDSSYLNNGHTVDLDRDGTSVEICPADTQENEPDSTSKAEIIRRLLRPVKEKHSSKEAEEIRITQLYNHALQMSSESENSLEAIPLLESIVHSFLFRSSSNAPPHLKTINFASCRLLATLYLKSNKPETAFKLLKTAVELDPTDLGVWVKLATTSTTLNKFEDADKALFHILQQQPSHPVALYWAPIFYFGVCEFHACLKYAIRCLFVNPRDQVAVYLIKQVLSIDSSCDHLMQDLYKSYPNILEQVEVHDTVKEHVDERWKKIRAAHREMIDEQNKMNILKTFKFPGPLYKLTWEHLANAVVSMFDKLMKEDLVEAGLDLGSLFEDGEIPPKELQVVEPMEVSISSTQMSQEEFLAAETEMDAQSSDVDAVDSGPSPTIMNSQPNTEEEEVRRISRRLRRPAVPFDESSAHGSLGGSHSQTITPINLTGPATAVPVLKSPICVNAAAAEAQRIRNLWLSKAKHFRCLLPSSFKDLAAISNKTMPRTTDKEKLTIKEPEIEEDEEATTAAIETGPTEADLVTEFLRILSVEATNAIFLGIALLLQMTERIKTWRV</sequence>
<proteinExistence type="predicted"/>
<gene>
    <name evidence="5" type="ORF">HDID_LOCUS7783</name>
</gene>
<dbReference type="GO" id="GO:0031491">
    <property type="term" value="F:nucleosome binding"/>
    <property type="evidence" value="ECO:0007669"/>
    <property type="project" value="TreeGrafter"/>
</dbReference>
<dbReference type="PROSITE" id="PS50005">
    <property type="entry name" value="TPR"/>
    <property type="match status" value="1"/>
</dbReference>
<feature type="compositionally biased region" description="Polar residues" evidence="4">
    <location>
        <begin position="435"/>
        <end position="445"/>
    </location>
</feature>
<keyword evidence="3" id="KW-0802">TPR repeat</keyword>
<organism evidence="7">
    <name type="scientific">Hymenolepis diminuta</name>
    <name type="common">Rat tapeworm</name>
    <dbReference type="NCBI Taxonomy" id="6216"/>
    <lineage>
        <taxon>Eukaryota</taxon>
        <taxon>Metazoa</taxon>
        <taxon>Spiralia</taxon>
        <taxon>Lophotrochozoa</taxon>
        <taxon>Platyhelminthes</taxon>
        <taxon>Cestoda</taxon>
        <taxon>Eucestoda</taxon>
        <taxon>Cyclophyllidea</taxon>
        <taxon>Hymenolepididae</taxon>
        <taxon>Hymenolepis</taxon>
    </lineage>
</organism>
<evidence type="ECO:0000256" key="4">
    <source>
        <dbReference type="SAM" id="MobiDB-lite"/>
    </source>
</evidence>
<dbReference type="InterPro" id="IPR011990">
    <property type="entry name" value="TPR-like_helical_dom_sf"/>
</dbReference>
<feature type="repeat" description="TPR" evidence="3">
    <location>
        <begin position="170"/>
        <end position="203"/>
    </location>
</feature>
<protein>
    <submittedName>
        <fullName evidence="7">TPR_REGION domain-containing protein</fullName>
    </submittedName>
</protein>
<evidence type="ECO:0000313" key="5">
    <source>
        <dbReference type="EMBL" id="VDL60101.1"/>
    </source>
</evidence>
<comment type="subcellular location">
    <subcellularLocation>
        <location evidence="1">Nucleus</location>
    </subcellularLocation>
</comment>
<feature type="region of interest" description="Disordered" evidence="4">
    <location>
        <begin position="55"/>
        <end position="76"/>
    </location>
</feature>